<dbReference type="PANTHER" id="PTHR38834:SF3">
    <property type="entry name" value="SOLUTE-BINDING PROTEIN FAMILY 3_N-TERMINAL DOMAIN-CONTAINING PROTEIN"/>
    <property type="match status" value="1"/>
</dbReference>
<dbReference type="KEGG" id="vcw:GJQ55_05615"/>
<dbReference type="SUPFAM" id="SSF53850">
    <property type="entry name" value="Periplasmic binding protein-like II"/>
    <property type="match status" value="1"/>
</dbReference>
<reference evidence="2 3" key="1">
    <citation type="submission" date="2019-11" db="EMBL/GenBank/DDBJ databases">
        <title>Venatorbacter sp. nov. a predator of Campylobacter and other Gram-negative bacteria.</title>
        <authorList>
            <person name="Saeedi A."/>
            <person name="Cummings N.J."/>
            <person name="Connerton I.F."/>
            <person name="Connerton P.L."/>
        </authorList>
    </citation>
    <scope>NUCLEOTIDE SEQUENCE [LARGE SCALE GENOMIC DNA]</scope>
    <source>
        <strain evidence="2">XL5</strain>
    </source>
</reference>
<proteinExistence type="predicted"/>
<evidence type="ECO:0000256" key="1">
    <source>
        <dbReference type="SAM" id="SignalP"/>
    </source>
</evidence>
<dbReference type="EMBL" id="CP046056">
    <property type="protein sequence ID" value="QQD23989.1"/>
    <property type="molecule type" value="Genomic_DNA"/>
</dbReference>
<feature type="chain" id="PRO_5040978757" evidence="1">
    <location>
        <begin position="19"/>
        <end position="399"/>
    </location>
</feature>
<dbReference type="RefSeq" id="WP_228346541.1">
    <property type="nucleotide sequence ID" value="NZ_CP046056.1"/>
</dbReference>
<organism evidence="2 3">
    <name type="scientific">Venatoribacter cucullus</name>
    <dbReference type="NCBI Taxonomy" id="2661630"/>
    <lineage>
        <taxon>Bacteria</taxon>
        <taxon>Pseudomonadati</taxon>
        <taxon>Pseudomonadota</taxon>
        <taxon>Gammaproteobacteria</taxon>
        <taxon>Oceanospirillales</taxon>
        <taxon>Oceanospirillaceae</taxon>
        <taxon>Venatoribacter</taxon>
    </lineage>
</organism>
<dbReference type="Gene3D" id="3.40.190.10">
    <property type="entry name" value="Periplasmic binding protein-like II"/>
    <property type="match status" value="2"/>
</dbReference>
<dbReference type="AlphaFoldDB" id="A0A9X7V1P4"/>
<gene>
    <name evidence="2" type="ORF">GJQ55_05615</name>
</gene>
<keyword evidence="1" id="KW-0732">Signal</keyword>
<accession>A0A9X7V1P4</accession>
<sequence>MRYGLLLLLTVCTVNVQATETMQLRTTQSPPYQFLVNGELSGVSVDILRCVMGRLDWPYDIHLLPWARAVEDLRQQASDGIFTATPEPALDRLATMSAPFALEKWHWYHRSEGIFQPQGKTLGVIRSSNAASWLKRQGLNAAVEVNSMQQLIYLLQRGRIDAFLGDELVVQEQLHSMKLPATEFRAEFSHYMPLGIYFSHDFLGRHPQFLAQFNHQLKRCAPAALQLSDTEQQRIRQQLQDTLQPQLPSSRLLPALQAENKRLGVLTVAAKMALDKQWVGETQLGSGPLLERVEQQPISAWLRELQQQSEGLIREIYITGAQGINLAQSLPTSDIDQSDEEAYQQLVVQQQPLWIGPIEYDESARSFQIKVAWPVPEQGPRQGMVVLGLDAEHALRRSQ</sequence>
<evidence type="ECO:0000313" key="2">
    <source>
        <dbReference type="EMBL" id="QQD23989.1"/>
    </source>
</evidence>
<evidence type="ECO:0000313" key="3">
    <source>
        <dbReference type="Proteomes" id="UP000596074"/>
    </source>
</evidence>
<name>A0A9X7V1P4_9GAMM</name>
<dbReference type="PANTHER" id="PTHR38834">
    <property type="entry name" value="PERIPLASMIC SUBSTRATE BINDING PROTEIN FAMILY 3"/>
    <property type="match status" value="1"/>
</dbReference>
<protein>
    <submittedName>
        <fullName evidence="2">Transporter substrate-binding domain-containing protein</fullName>
    </submittedName>
</protein>
<dbReference type="Gene3D" id="3.30.450.20">
    <property type="entry name" value="PAS domain"/>
    <property type="match status" value="1"/>
</dbReference>
<keyword evidence="3" id="KW-1185">Reference proteome</keyword>
<feature type="signal peptide" evidence="1">
    <location>
        <begin position="1"/>
        <end position="18"/>
    </location>
</feature>
<dbReference type="Proteomes" id="UP000596074">
    <property type="component" value="Chromosome"/>
</dbReference>